<sequence length="49" mass="5544">MLQLREAEYAAIVEPGVFLQRLLPHCVDAHLKRGIDQRLGLVAGYLNVR</sequence>
<evidence type="ECO:0000313" key="1">
    <source>
        <dbReference type="EMBL" id="CDG39463.1"/>
    </source>
</evidence>
<comment type="caution">
    <text evidence="1">The sequence shown here is derived from an EMBL/GenBank/DDBJ whole genome shotgun (WGS) entry which is preliminary data.</text>
</comment>
<gene>
    <name evidence="1" type="ORF">ASAP_1418</name>
</gene>
<name>A0A060QFJ3_9PROT</name>
<proteinExistence type="predicted"/>
<evidence type="ECO:0000313" key="2">
    <source>
        <dbReference type="Proteomes" id="UP000027583"/>
    </source>
</evidence>
<organism evidence="1 2">
    <name type="scientific">Asaia bogorensis</name>
    <dbReference type="NCBI Taxonomy" id="91915"/>
    <lineage>
        <taxon>Bacteria</taxon>
        <taxon>Pseudomonadati</taxon>
        <taxon>Pseudomonadota</taxon>
        <taxon>Alphaproteobacteria</taxon>
        <taxon>Acetobacterales</taxon>
        <taxon>Acetobacteraceae</taxon>
        <taxon>Asaia</taxon>
    </lineage>
</organism>
<protein>
    <submittedName>
        <fullName evidence="1">Uncharacterized protein</fullName>
    </submittedName>
</protein>
<dbReference type="AlphaFoldDB" id="A0A060QFJ3"/>
<dbReference type="Proteomes" id="UP000027583">
    <property type="component" value="Unassembled WGS sequence"/>
</dbReference>
<reference evidence="1 2" key="2">
    <citation type="journal article" date="2014" name="PLoS ONE">
        <title>Evolution of mitochondria reconstructed from the energy metabolism of living bacteria.</title>
        <authorList>
            <person name="Degli Esposti M."/>
            <person name="Chouaia B."/>
            <person name="Comandatore F."/>
            <person name="Crotti E."/>
            <person name="Sassera D."/>
            <person name="Lievens P.M."/>
            <person name="Daffonchio D."/>
            <person name="Bandi C."/>
        </authorList>
    </citation>
    <scope>NUCLEOTIDE SEQUENCE [LARGE SCALE GENOMIC DNA]</scope>
    <source>
        <strain evidence="1 2">SF2.1</strain>
    </source>
</reference>
<reference evidence="1 2" key="1">
    <citation type="journal article" date="2014" name="Genome Biol. Evol.">
        <title>Acetic acid bacteria genomes reveal functional traits for adaptation to life in insect guts.</title>
        <authorList>
            <person name="Chouaia B."/>
            <person name="Gaiarsa S."/>
            <person name="Crotti E."/>
            <person name="Comandatore F."/>
            <person name="Degli Esposti M."/>
            <person name="Ricci I."/>
            <person name="Alma A."/>
            <person name="Favia G."/>
            <person name="Bandi C."/>
            <person name="Daffonchio D."/>
        </authorList>
    </citation>
    <scope>NUCLEOTIDE SEQUENCE [LARGE SCALE GENOMIC DNA]</scope>
    <source>
        <strain evidence="1 2">SF2.1</strain>
    </source>
</reference>
<dbReference type="EMBL" id="CBLX010000009">
    <property type="protein sequence ID" value="CDG39463.1"/>
    <property type="molecule type" value="Genomic_DNA"/>
</dbReference>
<accession>A0A060QFJ3</accession>